<evidence type="ECO:0000313" key="4">
    <source>
        <dbReference type="Proteomes" id="UP000000628"/>
    </source>
</evidence>
<keyword evidence="4" id="KW-1185">Reference proteome</keyword>
<reference evidence="3 4" key="1">
    <citation type="journal article" date="2009" name="Stand. Genomic Sci.">
        <title>Complete genome sequence of Jonesia denitrificans type strain (Prevot 55134).</title>
        <authorList>
            <person name="Pukall R."/>
            <person name="Gehrich-Schroter G."/>
            <person name="Lapidus A."/>
            <person name="Nolan M."/>
            <person name="Glavina Del Rio T."/>
            <person name="Lucas S."/>
            <person name="Chen F."/>
            <person name="Tice H."/>
            <person name="Pitluck S."/>
            <person name="Cheng J.F."/>
            <person name="Copeland A."/>
            <person name="Saunders E."/>
            <person name="Brettin T."/>
            <person name="Detter J.C."/>
            <person name="Bruce D."/>
            <person name="Goodwin L."/>
            <person name="Pati A."/>
            <person name="Ivanova N."/>
            <person name="Mavromatis K."/>
            <person name="Ovchinnikova G."/>
            <person name="Chen A."/>
            <person name="Palaniappan K."/>
            <person name="Land M."/>
            <person name="Hauser L."/>
            <person name="Chang Y.J."/>
            <person name="Jeffries C.D."/>
            <person name="Chain P."/>
            <person name="Goker M."/>
            <person name="Bristow J."/>
            <person name="Eisen J.A."/>
            <person name="Markowitz V."/>
            <person name="Hugenholtz P."/>
            <person name="Kyrpides N.C."/>
            <person name="Klenk H.P."/>
            <person name="Han C."/>
        </authorList>
    </citation>
    <scope>NUCLEOTIDE SEQUENCE [LARGE SCALE GENOMIC DNA]</scope>
    <source>
        <strain evidence="4">ATCC 14870 / DSM 20603 / BCRC 15368 / CIP 55.134 / JCM 11481 / NBRC 15587 / NCTC 10816 / Prevot 55134</strain>
    </source>
</reference>
<proteinExistence type="predicted"/>
<dbReference type="InterPro" id="IPR049468">
    <property type="entry name" value="Restrct_endonuc-II-like_dom"/>
</dbReference>
<accession>C7R0E9</accession>
<organism evidence="3 4">
    <name type="scientific">Jonesia denitrificans (strain ATCC 14870 / DSM 20603 / BCRC 15368 / CIP 55.134 / JCM 11481 / NBRC 15587 / NCTC 10816 / Prevot 55134)</name>
    <name type="common">Listeria denitrificans</name>
    <dbReference type="NCBI Taxonomy" id="471856"/>
    <lineage>
        <taxon>Bacteria</taxon>
        <taxon>Bacillati</taxon>
        <taxon>Actinomycetota</taxon>
        <taxon>Actinomycetes</taxon>
        <taxon>Micrococcales</taxon>
        <taxon>Jonesiaceae</taxon>
        <taxon>Jonesia</taxon>
    </lineage>
</organism>
<dbReference type="OrthoDB" id="9757917at2"/>
<feature type="domain" description="Restriction endonuclease type II-like" evidence="2">
    <location>
        <begin position="1223"/>
        <end position="1316"/>
    </location>
</feature>
<feature type="region of interest" description="Disordered" evidence="1">
    <location>
        <begin position="1407"/>
        <end position="1430"/>
    </location>
</feature>
<dbReference type="HOGENOM" id="CLU_000788_1_0_11"/>
<dbReference type="EMBL" id="CP001706">
    <property type="protein sequence ID" value="ACV09613.1"/>
    <property type="molecule type" value="Genomic_DNA"/>
</dbReference>
<dbReference type="Pfam" id="PF18741">
    <property type="entry name" value="MTES_1575"/>
    <property type="match status" value="1"/>
</dbReference>
<feature type="compositionally biased region" description="Low complexity" evidence="1">
    <location>
        <begin position="36"/>
        <end position="47"/>
    </location>
</feature>
<dbReference type="SUPFAM" id="SSF52540">
    <property type="entry name" value="P-loop containing nucleoside triphosphate hydrolases"/>
    <property type="match status" value="1"/>
</dbReference>
<feature type="region of interest" description="Disordered" evidence="1">
    <location>
        <begin position="1"/>
        <end position="55"/>
    </location>
</feature>
<evidence type="ECO:0000259" key="2">
    <source>
        <dbReference type="Pfam" id="PF18741"/>
    </source>
</evidence>
<dbReference type="eggNOG" id="COG1112">
    <property type="taxonomic scope" value="Bacteria"/>
</dbReference>
<feature type="compositionally biased region" description="Pro residues" evidence="1">
    <location>
        <begin position="1421"/>
        <end position="1430"/>
    </location>
</feature>
<evidence type="ECO:0000313" key="3">
    <source>
        <dbReference type="EMBL" id="ACV09613.1"/>
    </source>
</evidence>
<protein>
    <recommendedName>
        <fullName evidence="2">Restriction endonuclease type II-like domain-containing protein</fullName>
    </recommendedName>
</protein>
<gene>
    <name evidence="3" type="ordered locus">Jden_1974</name>
</gene>
<dbReference type="STRING" id="471856.Jden_1974"/>
<feature type="region of interest" description="Disordered" evidence="1">
    <location>
        <begin position="1164"/>
        <end position="1212"/>
    </location>
</feature>
<dbReference type="InterPro" id="IPR027417">
    <property type="entry name" value="P-loop_NTPase"/>
</dbReference>
<evidence type="ECO:0000256" key="1">
    <source>
        <dbReference type="SAM" id="MobiDB-lite"/>
    </source>
</evidence>
<sequence>MPSEHRDAQSSSSPAPHTDGGNALDTHEHAPVEETPSSAGAGSAPDSGRPRLVKPPSADELVQDALIGWRHTLVELAGGSSLADISLLGDALVELTSAHPSGIAQLFAGRPTRLTNIFRDRDSLPVARKRTRAVAQRAQEQSERFGISPTYLAIGVATWTEVSDGEGDNDVAALARVVTHHGASPPKPSGPTRIFAPVLLRPITITTRQQDDFELSLEPSAEVNPVLARALRSRGALLDPVALARGAFTPAGFDPSTALDRINSLGEAVLPDFTMTDKLLVGTFVHPGQVLVDDLDDLAVGLERHEVVAALAGDEKTREALQVHVPAPRHGDIDPNLERGVGDLDPQARGALDALATGAHMFIDAPIGADTAGVAAAIVAEAAAIGRNVLYVPGHRRSAEELTSRLRQLGLDDIVLDVVPSPNWRSLVSRRLLSAMTLEAPALDVQAIADLRTQLIDTRDHLTRMVEGMHSPRQPWGISAYDALQALARLTSERPAPSTMVRFDGDTLVRVASGLRESISDDLQRIAELGGFTVRPASTPWFNATLATDDEAHLTLHRINELLDTVLPQVMAHIERVSEETGLSAPTTLTQWVEQLDMLDGMRQTLDVFQPMVFERTADDLVAATATKQWRAEHGVEMKRIARRRLVRRAKDMVRPGVRVTDLHGSLVRIQAQRQVWAQHCPGGGWPRLPQGLTDIERTCDDALQLVDLLEPVLVSTPLGGGLRSTPLVDVVDRLRRLRDDSASLVGLPERGALMRRLQNIGLGDLLLDFADRRVDASLMDAELDLAWWASVFEHIIASDPHLAGIDENSFETFARRFRDVDVSHVDSLSYPVRVAAIGQLRRALSSYRTQSEELFGQLIEERLTSVRAAFEEYGDIMRKLRPCVIATPTMIPHLLPAHRTVDLVVLDSVQHVSLPALLSAIGRGRQVVVIGDPRCASGDGVDQLSRVLPHVSLSGDAGRRDPVLTRFLQRHGYEDALVPTPLPSPASALRFEEVYGTGMPDPASGAVLSTSEEVDKVVDLAIAHALDHPSESLAIIAGSSVHADRIRDAIVAQVRANPALGGFFDPRRLEPVVISDLEGVAGLTRDAVIFSLGFGRTPHGRTLHRFGVISEPRGRALLLNALGVSRRRLTMTASFTAKDLDVTRLRTGGARLLGALLDVMTGGPGDPITDDTTARSGADGGASAGQAEASEHGEEAEAGHDASDSAQLDVPGDEPDRLLVDLAERLWKTGLTVETNYGLEGSDYVPLAVGHPDFPEEFFVAVVIDDRRYAATQSIRVRDRLRLARLQRLGWHVIQVWSVALFLNPEAQAHRIREAVFRLEAERRSHTTPVTGALPVTVDVTAEFADMDDSDVVDVRTGAVAAVQPKAGSGVSARSGVSSQSAGSAVSAATGDHLVVDDNADVPHVPSPEPARPVVSGFSPPEPAEPTLPRPDVPFGLPITAYGDNQLEDLVRWIGSDGVPRSDDELAAAVRSELGVTRRSHRVDTVVANAIRRAYARE</sequence>
<name>C7R0E9_JONDD</name>
<dbReference type="RefSeq" id="WP_015772241.1">
    <property type="nucleotide sequence ID" value="NC_013174.1"/>
</dbReference>
<dbReference type="KEGG" id="jde:Jden_1974"/>
<dbReference type="Proteomes" id="UP000000628">
    <property type="component" value="Chromosome"/>
</dbReference>
<feature type="compositionally biased region" description="Basic and acidic residues" evidence="1">
    <location>
        <begin position="1190"/>
        <end position="1204"/>
    </location>
</feature>